<dbReference type="Proteomes" id="UP000003465">
    <property type="component" value="Unassembled WGS sequence"/>
</dbReference>
<reference evidence="1 2" key="1">
    <citation type="journal article" date="2011" name="PLoS Pathog.">
        <title>Dynamic evolution of pathogenicity revealed by sequencing and comparative genomics of 19 Pseudomonas syringae isolates.</title>
        <authorList>
            <person name="Baltrus D.A."/>
            <person name="Nishimura M.T."/>
            <person name="Romanchuk A."/>
            <person name="Chang J.H."/>
            <person name="Mukhtar M.S."/>
            <person name="Cherkis K."/>
            <person name="Roach J."/>
            <person name="Grant S.R."/>
            <person name="Jones C.D."/>
            <person name="Dangl J.L."/>
        </authorList>
    </citation>
    <scope>NUCLEOTIDE SEQUENCE [LARGE SCALE GENOMIC DNA]</scope>
    <source>
        <strain evidence="1 2">301020</strain>
    </source>
</reference>
<gene>
    <name evidence="1" type="ORF">PSYMO_11605</name>
</gene>
<dbReference type="EMBL" id="AEAG01000453">
    <property type="protein sequence ID" value="EGH22110.1"/>
    <property type="molecule type" value="Genomic_DNA"/>
</dbReference>
<name>A0A656G9W1_PSEA0</name>
<evidence type="ECO:0000313" key="1">
    <source>
        <dbReference type="EMBL" id="EGH22110.1"/>
    </source>
</evidence>
<comment type="caution">
    <text evidence="1">The sequence shown here is derived from an EMBL/GenBank/DDBJ whole genome shotgun (WGS) entry which is preliminary data.</text>
</comment>
<evidence type="ECO:0000313" key="2">
    <source>
        <dbReference type="Proteomes" id="UP000003465"/>
    </source>
</evidence>
<dbReference type="AlphaFoldDB" id="A0A656G9W1"/>
<proteinExistence type="predicted"/>
<protein>
    <submittedName>
        <fullName evidence="1">Uncharacterized protein</fullName>
    </submittedName>
</protein>
<organism evidence="1 2">
    <name type="scientific">Pseudomonas amygdali pv. mori str. 301020</name>
    <dbReference type="NCBI Taxonomy" id="629261"/>
    <lineage>
        <taxon>Bacteria</taxon>
        <taxon>Pseudomonadati</taxon>
        <taxon>Pseudomonadota</taxon>
        <taxon>Gammaproteobacteria</taxon>
        <taxon>Pseudomonadales</taxon>
        <taxon>Pseudomonadaceae</taxon>
        <taxon>Pseudomonas</taxon>
        <taxon>Pseudomonas amygdali</taxon>
    </lineage>
</organism>
<sequence length="98" mass="10665">MTNRQISSLSPSPAVPSQVLVASNIDWGVTIDAYLLGAARIGDRYAAQAYFDLSGNTEDGMTVVTPPVTRLFRKDEFVMLRSVCGKDHYVIVTEQGKG</sequence>
<accession>A0A656G9W1</accession>